<comment type="catalytic activity">
    <reaction evidence="12">
        <text>Couples ATP hydrolysis with the unwinding of duplex DNA by translocating in the 3'-5' direction.</text>
        <dbReference type="EC" id="5.6.2.4"/>
    </reaction>
</comment>
<feature type="binding site" evidence="15">
    <location>
        <begin position="28"/>
        <end position="35"/>
    </location>
    <ligand>
        <name>ATP</name>
        <dbReference type="ChEBI" id="CHEBI:30616"/>
    </ligand>
</feature>
<evidence type="ECO:0000256" key="15">
    <source>
        <dbReference type="PROSITE-ProRule" id="PRU00560"/>
    </source>
</evidence>
<dbReference type="InterPro" id="IPR038726">
    <property type="entry name" value="PDDEXK_AddAB-type"/>
</dbReference>
<keyword evidence="9" id="KW-0238">DNA-binding</keyword>
<evidence type="ECO:0000256" key="12">
    <source>
        <dbReference type="ARBA" id="ARBA00034617"/>
    </source>
</evidence>
<evidence type="ECO:0000256" key="1">
    <source>
        <dbReference type="ARBA" id="ARBA00009922"/>
    </source>
</evidence>
<dbReference type="PROSITE" id="PS51217">
    <property type="entry name" value="UVRD_HELICASE_CTER"/>
    <property type="match status" value="1"/>
</dbReference>
<evidence type="ECO:0000259" key="17">
    <source>
        <dbReference type="PROSITE" id="PS51217"/>
    </source>
</evidence>
<dbReference type="Proteomes" id="UP000178419">
    <property type="component" value="Unassembled WGS sequence"/>
</dbReference>
<keyword evidence="10" id="KW-0234">DNA repair</keyword>
<evidence type="ECO:0000256" key="13">
    <source>
        <dbReference type="ARBA" id="ARBA00034808"/>
    </source>
</evidence>
<dbReference type="InterPro" id="IPR014016">
    <property type="entry name" value="UvrD-like_ATP-bd"/>
</dbReference>
<organism evidence="18 19">
    <name type="scientific">Candidatus Woesebacteria bacterium RIFCSPHIGHO2_01_FULL_38_9</name>
    <dbReference type="NCBI Taxonomy" id="1802492"/>
    <lineage>
        <taxon>Bacteria</taxon>
        <taxon>Candidatus Woeseibacteriota</taxon>
    </lineage>
</organism>
<keyword evidence="11" id="KW-0413">Isomerase</keyword>
<evidence type="ECO:0000256" key="3">
    <source>
        <dbReference type="ARBA" id="ARBA00022741"/>
    </source>
</evidence>
<dbReference type="Gene3D" id="1.10.486.10">
    <property type="entry name" value="PCRA, domain 4"/>
    <property type="match status" value="1"/>
</dbReference>
<accession>A0A1F7Y072</accession>
<evidence type="ECO:0000256" key="7">
    <source>
        <dbReference type="ARBA" id="ARBA00022839"/>
    </source>
</evidence>
<evidence type="ECO:0000256" key="11">
    <source>
        <dbReference type="ARBA" id="ARBA00023235"/>
    </source>
</evidence>
<feature type="domain" description="UvrD-like helicase C-terminal" evidence="17">
    <location>
        <begin position="323"/>
        <end position="631"/>
    </location>
</feature>
<dbReference type="GO" id="GO:0004527">
    <property type="term" value="F:exonuclease activity"/>
    <property type="evidence" value="ECO:0007669"/>
    <property type="project" value="UniProtKB-KW"/>
</dbReference>
<dbReference type="InterPro" id="IPR000212">
    <property type="entry name" value="DNA_helicase_UvrD/REP"/>
</dbReference>
<dbReference type="InterPro" id="IPR027417">
    <property type="entry name" value="P-loop_NTPase"/>
</dbReference>
<dbReference type="GO" id="GO:0003677">
    <property type="term" value="F:DNA binding"/>
    <property type="evidence" value="ECO:0007669"/>
    <property type="project" value="UniProtKB-KW"/>
</dbReference>
<evidence type="ECO:0000256" key="8">
    <source>
        <dbReference type="ARBA" id="ARBA00022840"/>
    </source>
</evidence>
<keyword evidence="5 15" id="KW-0378">Hydrolase</keyword>
<dbReference type="InterPro" id="IPR013986">
    <property type="entry name" value="DExx_box_DNA_helicase_dom_sf"/>
</dbReference>
<dbReference type="AlphaFoldDB" id="A0A1F7Y072"/>
<evidence type="ECO:0000256" key="6">
    <source>
        <dbReference type="ARBA" id="ARBA00022806"/>
    </source>
</evidence>
<evidence type="ECO:0000259" key="16">
    <source>
        <dbReference type="PROSITE" id="PS51198"/>
    </source>
</evidence>
<sequence length="1016" mass="116637">MSKINEKKLNKEQLEAVTYKKGPLLIIAGAGTGKTTVITERIKYLIKKNLAKTTEILALTFTEKASREMEERVDIAMPYGYTQMWISTFHSFCDRILRAEALHIGLDPRYKLMTEAETVQLIRSNLFNLPAQAGFELDYFRPLGNPTKFISGMIQHFSRLQDEDISSQDYKEWVEQQRTRLRPAKQDFGEAKEEKAEIEKWEELARAYKKYEELKVKEGAMDFGDLIIKTLQLFRQRPNVLSEYRKQFKYILVDEFQDTNVAQYELLKLLVPPKNNGNLTVVGDDSQSVYKFRGAAISNILNFKKDYKKAKTVVLTKNYRSTQVILDSAYRLIQHNNPDTLESRLGVDKNLVSVKNSKASEPVKFIHKDRIENEAESVAKEIGKLAANSPLHEASAGLALDYKDIAILVRANNHSDAFIRAFQRNGIPYQFLGPGRLFRQPEVIDLISYLKVLYDFTDSVSFYRLLSIDYLDIASRDLIRIGNYAKKYNLSFFEACDPPSHKASEGQEKLDFVSPETKEKIYKLVRIINKHFDLVKKETAGQLLYYFLEDTGLLQKLLNPDTAEAEKKALNISKFFDKLKTYETEHEDASVSAVVDWLELASEIGESPLAADSDWTRVNAVNILTVHSAKGLEFPVVFLVNLVSQRFPTVERREQIPIPEELIKEVLPQGDYHTQEERRLFYVGMTRAKELLFLTAADYYGEAKREKKLSPFIFEALGDKAVSAETSKDEGQQLSFLDYSPSVALAKEGKPTTREPLHIDYLSYSQIDTFLICPLHYKLRYIFKIPTPASASLSFGTSIHETIKNFYEALRKEPHFVKTSRGLEDLMLDLLKKNWVKEGFTSKSHEKKFFEKGKLYLAGYLNDGYDPKNIPALLEQRFTLPLPYKEGEKPLKIGGVMDRVDLQTDGYLEIIDYKTGATIPTQPEVDKNLQLTFYGLAATSIREEPFNKQPENINLSLYFLDQQQRVVTKRNQNQLQDAIEEIYKIRREIEGSDFKCSGSILCEKCEYSLFCRGDGQ</sequence>
<keyword evidence="2" id="KW-0540">Nuclease</keyword>
<dbReference type="PANTHER" id="PTHR11070">
    <property type="entry name" value="UVRD / RECB / PCRA DNA HELICASE FAMILY MEMBER"/>
    <property type="match status" value="1"/>
</dbReference>
<dbReference type="GO" id="GO:0005524">
    <property type="term" value="F:ATP binding"/>
    <property type="evidence" value="ECO:0007669"/>
    <property type="project" value="UniProtKB-UniRule"/>
</dbReference>
<dbReference type="EC" id="5.6.2.4" evidence="13"/>
<dbReference type="GO" id="GO:0033202">
    <property type="term" value="C:DNA helicase complex"/>
    <property type="evidence" value="ECO:0007669"/>
    <property type="project" value="TreeGrafter"/>
</dbReference>
<dbReference type="Pfam" id="PF00580">
    <property type="entry name" value="UvrD-helicase"/>
    <property type="match status" value="1"/>
</dbReference>
<dbReference type="Pfam" id="PF13361">
    <property type="entry name" value="UvrD_C"/>
    <property type="match status" value="1"/>
</dbReference>
<dbReference type="InterPro" id="IPR011604">
    <property type="entry name" value="PDDEXK-like_dom_sf"/>
</dbReference>
<proteinExistence type="inferred from homology"/>
<dbReference type="Gene3D" id="3.90.320.10">
    <property type="match status" value="1"/>
</dbReference>
<evidence type="ECO:0000313" key="18">
    <source>
        <dbReference type="EMBL" id="OGM20704.1"/>
    </source>
</evidence>
<evidence type="ECO:0000313" key="19">
    <source>
        <dbReference type="Proteomes" id="UP000178419"/>
    </source>
</evidence>
<reference evidence="18 19" key="1">
    <citation type="journal article" date="2016" name="Nat. Commun.">
        <title>Thousands of microbial genomes shed light on interconnected biogeochemical processes in an aquifer system.</title>
        <authorList>
            <person name="Anantharaman K."/>
            <person name="Brown C.T."/>
            <person name="Hug L.A."/>
            <person name="Sharon I."/>
            <person name="Castelle C.J."/>
            <person name="Probst A.J."/>
            <person name="Thomas B.C."/>
            <person name="Singh A."/>
            <person name="Wilkins M.J."/>
            <person name="Karaoz U."/>
            <person name="Brodie E.L."/>
            <person name="Williams K.H."/>
            <person name="Hubbard S.S."/>
            <person name="Banfield J.F."/>
        </authorList>
    </citation>
    <scope>NUCLEOTIDE SEQUENCE [LARGE SCALE GENOMIC DNA]</scope>
</reference>
<evidence type="ECO:0000256" key="5">
    <source>
        <dbReference type="ARBA" id="ARBA00022801"/>
    </source>
</evidence>
<dbReference type="EMBL" id="MGGE01000035">
    <property type="protein sequence ID" value="OGM20704.1"/>
    <property type="molecule type" value="Genomic_DNA"/>
</dbReference>
<dbReference type="Gene3D" id="3.40.50.300">
    <property type="entry name" value="P-loop containing nucleotide triphosphate hydrolases"/>
    <property type="match status" value="2"/>
</dbReference>
<dbReference type="InterPro" id="IPR014017">
    <property type="entry name" value="DNA_helicase_UvrD-like_C"/>
</dbReference>
<dbReference type="PANTHER" id="PTHR11070:SF48">
    <property type="entry name" value="ATP-DEPENDENT HELICASE_NUCLEASE SUBUNIT A"/>
    <property type="match status" value="1"/>
</dbReference>
<evidence type="ECO:0000256" key="4">
    <source>
        <dbReference type="ARBA" id="ARBA00022763"/>
    </source>
</evidence>
<feature type="domain" description="UvrD-like helicase ATP-binding" evidence="16">
    <location>
        <begin position="7"/>
        <end position="322"/>
    </location>
</feature>
<keyword evidence="6 15" id="KW-0347">Helicase</keyword>
<keyword evidence="3 15" id="KW-0547">Nucleotide-binding</keyword>
<keyword evidence="4" id="KW-0227">DNA damage</keyword>
<gene>
    <name evidence="18" type="ORF">A2714_03410</name>
</gene>
<dbReference type="Gene3D" id="1.10.10.160">
    <property type="match status" value="1"/>
</dbReference>
<keyword evidence="8 15" id="KW-0067">ATP-binding</keyword>
<comment type="similarity">
    <text evidence="1">Belongs to the helicase family. UvrD subfamily.</text>
</comment>
<evidence type="ECO:0000256" key="14">
    <source>
        <dbReference type="ARBA" id="ARBA00048988"/>
    </source>
</evidence>
<evidence type="ECO:0000256" key="9">
    <source>
        <dbReference type="ARBA" id="ARBA00023125"/>
    </source>
</evidence>
<evidence type="ECO:0000256" key="10">
    <source>
        <dbReference type="ARBA" id="ARBA00023204"/>
    </source>
</evidence>
<comment type="catalytic activity">
    <reaction evidence="14">
        <text>ATP + H2O = ADP + phosphate + H(+)</text>
        <dbReference type="Rhea" id="RHEA:13065"/>
        <dbReference type="ChEBI" id="CHEBI:15377"/>
        <dbReference type="ChEBI" id="CHEBI:15378"/>
        <dbReference type="ChEBI" id="CHEBI:30616"/>
        <dbReference type="ChEBI" id="CHEBI:43474"/>
        <dbReference type="ChEBI" id="CHEBI:456216"/>
        <dbReference type="EC" id="5.6.2.4"/>
    </reaction>
</comment>
<protein>
    <recommendedName>
        <fullName evidence="13">DNA 3'-5' helicase</fullName>
        <ecNumber evidence="13">5.6.2.4</ecNumber>
    </recommendedName>
</protein>
<comment type="caution">
    <text evidence="18">The sequence shown here is derived from an EMBL/GenBank/DDBJ whole genome shotgun (WGS) entry which is preliminary data.</text>
</comment>
<dbReference type="Pfam" id="PF12705">
    <property type="entry name" value="PDDEXK_1"/>
    <property type="match status" value="1"/>
</dbReference>
<name>A0A1F7Y072_9BACT</name>
<dbReference type="GO" id="GO:0043138">
    <property type="term" value="F:3'-5' DNA helicase activity"/>
    <property type="evidence" value="ECO:0007669"/>
    <property type="project" value="UniProtKB-EC"/>
</dbReference>
<dbReference type="CDD" id="cd17932">
    <property type="entry name" value="DEXQc_UvrD"/>
    <property type="match status" value="1"/>
</dbReference>
<dbReference type="PROSITE" id="PS51198">
    <property type="entry name" value="UVRD_HELICASE_ATP_BIND"/>
    <property type="match status" value="1"/>
</dbReference>
<dbReference type="GO" id="GO:0000725">
    <property type="term" value="P:recombinational repair"/>
    <property type="evidence" value="ECO:0007669"/>
    <property type="project" value="TreeGrafter"/>
</dbReference>
<dbReference type="GO" id="GO:0005829">
    <property type="term" value="C:cytosol"/>
    <property type="evidence" value="ECO:0007669"/>
    <property type="project" value="TreeGrafter"/>
</dbReference>
<dbReference type="SUPFAM" id="SSF52540">
    <property type="entry name" value="P-loop containing nucleoside triphosphate hydrolases"/>
    <property type="match status" value="1"/>
</dbReference>
<keyword evidence="7" id="KW-0269">Exonuclease</keyword>
<evidence type="ECO:0000256" key="2">
    <source>
        <dbReference type="ARBA" id="ARBA00022722"/>
    </source>
</evidence>